<dbReference type="Proteomes" id="UP001054945">
    <property type="component" value="Unassembled WGS sequence"/>
</dbReference>
<organism evidence="1 2">
    <name type="scientific">Caerostris extrusa</name>
    <name type="common">Bark spider</name>
    <name type="synonym">Caerostris bankana</name>
    <dbReference type="NCBI Taxonomy" id="172846"/>
    <lineage>
        <taxon>Eukaryota</taxon>
        <taxon>Metazoa</taxon>
        <taxon>Ecdysozoa</taxon>
        <taxon>Arthropoda</taxon>
        <taxon>Chelicerata</taxon>
        <taxon>Arachnida</taxon>
        <taxon>Araneae</taxon>
        <taxon>Araneomorphae</taxon>
        <taxon>Entelegynae</taxon>
        <taxon>Araneoidea</taxon>
        <taxon>Araneidae</taxon>
        <taxon>Caerostris</taxon>
    </lineage>
</organism>
<evidence type="ECO:0000313" key="1">
    <source>
        <dbReference type="EMBL" id="GIX76740.1"/>
    </source>
</evidence>
<reference evidence="1 2" key="1">
    <citation type="submission" date="2021-06" db="EMBL/GenBank/DDBJ databases">
        <title>Caerostris extrusa draft genome.</title>
        <authorList>
            <person name="Kono N."/>
            <person name="Arakawa K."/>
        </authorList>
    </citation>
    <scope>NUCLEOTIDE SEQUENCE [LARGE SCALE GENOMIC DNA]</scope>
</reference>
<sequence length="109" mass="12033">MNNESFSELLSKRSKLHVGHLIHTWKIPLRVVSPPPPSQSTPAPEEDLIVPQGRALLTLQFLYTSPLRDKNTWQLLGEGGRPQGCRGHCCVAVIQPSQTILVGNSTSLR</sequence>
<comment type="caution">
    <text evidence="1">The sequence shown here is derived from an EMBL/GenBank/DDBJ whole genome shotgun (WGS) entry which is preliminary data.</text>
</comment>
<protein>
    <submittedName>
        <fullName evidence="1">Uncharacterized protein</fullName>
    </submittedName>
</protein>
<evidence type="ECO:0000313" key="2">
    <source>
        <dbReference type="Proteomes" id="UP001054945"/>
    </source>
</evidence>
<name>A0AAV4MXR3_CAEEX</name>
<dbReference type="EMBL" id="BPLR01020282">
    <property type="protein sequence ID" value="GIX76740.1"/>
    <property type="molecule type" value="Genomic_DNA"/>
</dbReference>
<keyword evidence="2" id="KW-1185">Reference proteome</keyword>
<dbReference type="AlphaFoldDB" id="A0AAV4MXR3"/>
<proteinExistence type="predicted"/>
<accession>A0AAV4MXR3</accession>
<gene>
    <name evidence="1" type="ORF">CEXT_252561</name>
</gene>